<keyword evidence="6 14" id="KW-0812">Transmembrane</keyword>
<dbReference type="SFLD" id="SFLDS00003">
    <property type="entry name" value="Haloacid_Dehalogenase"/>
    <property type="match status" value="1"/>
</dbReference>
<feature type="transmembrane region" description="Helical" evidence="14">
    <location>
        <begin position="59"/>
        <end position="77"/>
    </location>
</feature>
<dbReference type="GO" id="GO:1902600">
    <property type="term" value="P:proton transmembrane transport"/>
    <property type="evidence" value="ECO:0007669"/>
    <property type="project" value="TreeGrafter"/>
</dbReference>
<proteinExistence type="inferred from homology"/>
<dbReference type="Gene3D" id="3.40.1110.10">
    <property type="entry name" value="Calcium-transporting ATPase, cytoplasmic domain N"/>
    <property type="match status" value="1"/>
</dbReference>
<evidence type="ECO:0000256" key="14">
    <source>
        <dbReference type="SAM" id="Phobius"/>
    </source>
</evidence>
<dbReference type="GO" id="GO:0005388">
    <property type="term" value="F:P-type calcium transporter activity"/>
    <property type="evidence" value="ECO:0007669"/>
    <property type="project" value="UniProtKB-EC"/>
</dbReference>
<dbReference type="InterPro" id="IPR001757">
    <property type="entry name" value="P_typ_ATPase"/>
</dbReference>
<dbReference type="GO" id="GO:0005391">
    <property type="term" value="F:P-type sodium:potassium-exchanging transporter activity"/>
    <property type="evidence" value="ECO:0007669"/>
    <property type="project" value="TreeGrafter"/>
</dbReference>
<dbReference type="InterPro" id="IPR059000">
    <property type="entry name" value="ATPase_P-type_domA"/>
</dbReference>
<dbReference type="Gene3D" id="2.70.150.10">
    <property type="entry name" value="Calcium-transporting ATPase, cytoplasmic transduction domain A"/>
    <property type="match status" value="1"/>
</dbReference>
<dbReference type="Proteomes" id="UP000184089">
    <property type="component" value="Unassembled WGS sequence"/>
</dbReference>
<dbReference type="SUPFAM" id="SSF81665">
    <property type="entry name" value="Calcium ATPase, transmembrane domain M"/>
    <property type="match status" value="1"/>
</dbReference>
<evidence type="ECO:0000256" key="13">
    <source>
        <dbReference type="ARBA" id="ARBA00048694"/>
    </source>
</evidence>
<feature type="transmembrane region" description="Helical" evidence="14">
    <location>
        <begin position="819"/>
        <end position="842"/>
    </location>
</feature>
<dbReference type="CDD" id="cd02089">
    <property type="entry name" value="P-type_ATPase_Ca_prok"/>
    <property type="match status" value="1"/>
</dbReference>
<keyword evidence="12 14" id="KW-0472">Membrane</keyword>
<dbReference type="EC" id="7.2.2.10" evidence="3"/>
<dbReference type="PANTHER" id="PTHR43294:SF20">
    <property type="entry name" value="P-TYPE ATPASE"/>
    <property type="match status" value="1"/>
</dbReference>
<evidence type="ECO:0000256" key="6">
    <source>
        <dbReference type="ARBA" id="ARBA00022692"/>
    </source>
</evidence>
<dbReference type="Pfam" id="PF00690">
    <property type="entry name" value="Cation_ATPase_N"/>
    <property type="match status" value="1"/>
</dbReference>
<dbReference type="PANTHER" id="PTHR43294">
    <property type="entry name" value="SODIUM/POTASSIUM-TRANSPORTING ATPASE SUBUNIT ALPHA"/>
    <property type="match status" value="1"/>
</dbReference>
<dbReference type="GO" id="GO:0006883">
    <property type="term" value="P:intracellular sodium ion homeostasis"/>
    <property type="evidence" value="ECO:0007669"/>
    <property type="project" value="TreeGrafter"/>
</dbReference>
<dbReference type="InterPro" id="IPR023298">
    <property type="entry name" value="ATPase_P-typ_TM_dom_sf"/>
</dbReference>
<evidence type="ECO:0000256" key="8">
    <source>
        <dbReference type="ARBA" id="ARBA00022741"/>
    </source>
</evidence>
<dbReference type="SFLD" id="SFLDF00027">
    <property type="entry name" value="p-type_atpase"/>
    <property type="match status" value="1"/>
</dbReference>
<evidence type="ECO:0000313" key="17">
    <source>
        <dbReference type="EMBL" id="SHG45657.1"/>
    </source>
</evidence>
<evidence type="ECO:0000256" key="7">
    <source>
        <dbReference type="ARBA" id="ARBA00022723"/>
    </source>
</evidence>
<evidence type="ECO:0000259" key="15">
    <source>
        <dbReference type="SMART" id="SM00831"/>
    </source>
</evidence>
<keyword evidence="5" id="KW-0109">Calcium transport</keyword>
<dbReference type="InterPro" id="IPR023299">
    <property type="entry name" value="ATPase_P-typ_cyto_dom_N"/>
</dbReference>
<dbReference type="Proteomes" id="UP000474718">
    <property type="component" value="Unassembled WGS sequence"/>
</dbReference>
<comment type="caution">
    <text evidence="17">The sequence shown here is derived from an EMBL/GenBank/DDBJ whole genome shotgun (WGS) entry which is preliminary data.</text>
</comment>
<dbReference type="SMART" id="SM00831">
    <property type="entry name" value="Cation_ATPase_N"/>
    <property type="match status" value="1"/>
</dbReference>
<keyword evidence="8" id="KW-0547">Nucleotide-binding</keyword>
<dbReference type="InterPro" id="IPR008250">
    <property type="entry name" value="ATPase_P-typ_transduc_dom_A_sf"/>
</dbReference>
<name>A0AAQ1RWS1_9FIRM</name>
<comment type="subcellular location">
    <subcellularLocation>
        <location evidence="1">Cell membrane</location>
        <topology evidence="1">Multi-pass membrane protein</topology>
    </subcellularLocation>
</comment>
<feature type="transmembrane region" description="Helical" evidence="14">
    <location>
        <begin position="848"/>
        <end position="869"/>
    </location>
</feature>
<dbReference type="InterPro" id="IPR036412">
    <property type="entry name" value="HAD-like_sf"/>
</dbReference>
<evidence type="ECO:0000256" key="9">
    <source>
        <dbReference type="ARBA" id="ARBA00022840"/>
    </source>
</evidence>
<dbReference type="PRINTS" id="PR00119">
    <property type="entry name" value="CATATPASE"/>
</dbReference>
<keyword evidence="5" id="KW-0406">Ion transport</keyword>
<comment type="similarity">
    <text evidence="2">Belongs to the cation transport ATPase (P-type) (TC 3.A.3) family. Type IIA subfamily.</text>
</comment>
<comment type="catalytic activity">
    <reaction evidence="13">
        <text>Ca(2+)(in) + ATP + H2O = Ca(2+)(out) + ADP + phosphate + H(+)</text>
        <dbReference type="Rhea" id="RHEA:18105"/>
        <dbReference type="ChEBI" id="CHEBI:15377"/>
        <dbReference type="ChEBI" id="CHEBI:15378"/>
        <dbReference type="ChEBI" id="CHEBI:29108"/>
        <dbReference type="ChEBI" id="CHEBI:30616"/>
        <dbReference type="ChEBI" id="CHEBI:43474"/>
        <dbReference type="ChEBI" id="CHEBI:456216"/>
        <dbReference type="EC" id="7.2.2.10"/>
    </reaction>
</comment>
<sequence length="876" mass="92827">MTWHSQTPEQIAGQLDSDLEKGLSPSQAADLLGRVGENKLQGKKPKTLLQRFLAQLKDTMVIILMLAAVVSTVMAFVDEHGDFLEPVVIVGIVLLNACLGVAQESKAEKALEALKDMSTPHARVIRGGQAEVISSTELVPGDIIVLEAGDFVPADARLISSSSLQCEESALTGESVPVQKEAAGTVPEDAPLGDRHNMVYSGCSVSYGRGTAIVTSTGMSTQMGSIAALLSGEEDGQTPLQHKLEQMGKILGLVALAVCAVIFVIGLLGGTPIGEILLTAISLAVAAIPEGLPAIVTIVLAMGVSRMVKKNAIIRRLPAVETLGSASVICSDKTGTLTQNRMTVLQTWVDGEDRAEDISREERPSDPAVALLKLGTLCCDGTVSAQPDGTLKHIGDPTETAIVAAALRAGEEQEALNAAYPRQFDLPFDSDRKLMTTVNLIDDQLHVIVKGAFDILSERCVAGDVETARRINEEMGGEALRVICVAHKVISLLPLPEDAAELEQGLTLMGLIGMIDPPREEARDAIATCLKAGIRPVMITGDHVVTASAIARQMGILKEGERAITGAELAAMSEEELDRRIAEFSVYARVTPEDKIRIVKAWQKNGQIVSMTGDGVNDAPALKAADIGCAMGITGTDVAKGAADMVLTDDNFATIVVAVKEGRGIFQNIVKSIEFLLSCNIGEILTVLGSMLLSFGSPLTAIQLLWVNLVTDGLPALALGMDPVDKHVMDEPPRPKSQGIFNPALWVHIVLQGLMIAGLTITGYALGRYVFGSDLVEEGRTMAFLVLACSQLVHVYNIRAKGSLFAQNPFANKYLNGAVLCSLALILLVSLIPPVAGVFGMYLLPAKAWLAVAGLSLLPIPLVELAKLVSRVFAKK</sequence>
<dbReference type="FunFam" id="3.40.50.1000:FF:000028">
    <property type="entry name" value="Calcium-transporting P-type ATPase, putative"/>
    <property type="match status" value="1"/>
</dbReference>
<dbReference type="GO" id="GO:1990573">
    <property type="term" value="P:potassium ion import across plasma membrane"/>
    <property type="evidence" value="ECO:0007669"/>
    <property type="project" value="TreeGrafter"/>
</dbReference>
<dbReference type="GO" id="GO:0030007">
    <property type="term" value="P:intracellular potassium ion homeostasis"/>
    <property type="evidence" value="ECO:0007669"/>
    <property type="project" value="TreeGrafter"/>
</dbReference>
<evidence type="ECO:0000256" key="4">
    <source>
        <dbReference type="ARBA" id="ARBA00022475"/>
    </source>
</evidence>
<dbReference type="InterPro" id="IPR006068">
    <property type="entry name" value="ATPase_P-typ_cation-transptr_C"/>
</dbReference>
<evidence type="ECO:0000256" key="12">
    <source>
        <dbReference type="ARBA" id="ARBA00023136"/>
    </source>
</evidence>
<dbReference type="Pfam" id="PF00689">
    <property type="entry name" value="Cation_ATPase_C"/>
    <property type="match status" value="1"/>
</dbReference>
<evidence type="ECO:0000313" key="16">
    <source>
        <dbReference type="EMBL" id="MZL69383.1"/>
    </source>
</evidence>
<dbReference type="PRINTS" id="PR00120">
    <property type="entry name" value="HATPASE"/>
</dbReference>
<dbReference type="InterPro" id="IPR004014">
    <property type="entry name" value="ATPase_P-typ_cation-transptr_N"/>
</dbReference>
<accession>A0AAQ1RWS1</accession>
<evidence type="ECO:0000256" key="5">
    <source>
        <dbReference type="ARBA" id="ARBA00022568"/>
    </source>
</evidence>
<dbReference type="SFLD" id="SFLDG00002">
    <property type="entry name" value="C1.7:_P-type_atpase_like"/>
    <property type="match status" value="1"/>
</dbReference>
<keyword evidence="9" id="KW-0067">ATP-binding</keyword>
<keyword evidence="10" id="KW-1278">Translocase</keyword>
<evidence type="ECO:0000256" key="11">
    <source>
        <dbReference type="ARBA" id="ARBA00022989"/>
    </source>
</evidence>
<keyword evidence="19" id="KW-1185">Reference proteome</keyword>
<dbReference type="Gene3D" id="3.40.50.1000">
    <property type="entry name" value="HAD superfamily/HAD-like"/>
    <property type="match status" value="1"/>
</dbReference>
<dbReference type="Gene3D" id="1.20.1110.10">
    <property type="entry name" value="Calcium-transporting ATPase, transmembrane domain"/>
    <property type="match status" value="1"/>
</dbReference>
<dbReference type="SUPFAM" id="SSF56784">
    <property type="entry name" value="HAD-like"/>
    <property type="match status" value="1"/>
</dbReference>
<feature type="transmembrane region" description="Helical" evidence="14">
    <location>
        <begin position="781"/>
        <end position="798"/>
    </location>
</feature>
<dbReference type="InterPro" id="IPR018303">
    <property type="entry name" value="ATPase_P-typ_P_site"/>
</dbReference>
<feature type="transmembrane region" description="Helical" evidence="14">
    <location>
        <begin position="250"/>
        <end position="270"/>
    </location>
</feature>
<reference evidence="17" key="1">
    <citation type="submission" date="2016-11" db="EMBL/GenBank/DDBJ databases">
        <authorList>
            <person name="Varghese N."/>
            <person name="Submissions S."/>
        </authorList>
    </citation>
    <scope>NUCLEOTIDE SEQUENCE</scope>
    <source>
        <strain evidence="17">DSM 4029</strain>
    </source>
</reference>
<evidence type="ECO:0000256" key="2">
    <source>
        <dbReference type="ARBA" id="ARBA00005675"/>
    </source>
</evidence>
<dbReference type="FunFam" id="3.40.50.1000:FF:000001">
    <property type="entry name" value="Phospholipid-transporting ATPase IC"/>
    <property type="match status" value="1"/>
</dbReference>
<keyword evidence="7" id="KW-0479">Metal-binding</keyword>
<dbReference type="GO" id="GO:0005886">
    <property type="term" value="C:plasma membrane"/>
    <property type="evidence" value="ECO:0007669"/>
    <property type="project" value="UniProtKB-SubCell"/>
</dbReference>
<dbReference type="RefSeq" id="WP_021658717.1">
    <property type="nucleotide sequence ID" value="NZ_FQVY01000004.1"/>
</dbReference>
<feature type="transmembrane region" description="Helical" evidence="14">
    <location>
        <begin position="740"/>
        <end position="761"/>
    </location>
</feature>
<dbReference type="GO" id="GO:0036376">
    <property type="term" value="P:sodium ion export across plasma membrane"/>
    <property type="evidence" value="ECO:0007669"/>
    <property type="project" value="TreeGrafter"/>
</dbReference>
<keyword evidence="11 14" id="KW-1133">Transmembrane helix</keyword>
<dbReference type="InterPro" id="IPR044492">
    <property type="entry name" value="P_typ_ATPase_HD_dom"/>
</dbReference>
<dbReference type="InterPro" id="IPR050510">
    <property type="entry name" value="Cation_transp_ATPase_P-type"/>
</dbReference>
<dbReference type="FunFam" id="2.70.150.10:FF:000016">
    <property type="entry name" value="Calcium-transporting P-type ATPase putative"/>
    <property type="match status" value="1"/>
</dbReference>
<keyword evidence="4" id="KW-1003">Cell membrane</keyword>
<dbReference type="PROSITE" id="PS00154">
    <property type="entry name" value="ATPASE_E1_E2"/>
    <property type="match status" value="1"/>
</dbReference>
<dbReference type="GO" id="GO:0016887">
    <property type="term" value="F:ATP hydrolysis activity"/>
    <property type="evidence" value="ECO:0007669"/>
    <property type="project" value="InterPro"/>
</dbReference>
<evidence type="ECO:0000313" key="19">
    <source>
        <dbReference type="Proteomes" id="UP000474718"/>
    </source>
</evidence>
<evidence type="ECO:0000256" key="3">
    <source>
        <dbReference type="ARBA" id="ARBA00012790"/>
    </source>
</evidence>
<dbReference type="EMBL" id="WWVX01000003">
    <property type="protein sequence ID" value="MZL69383.1"/>
    <property type="molecule type" value="Genomic_DNA"/>
</dbReference>
<feature type="transmembrane region" description="Helical" evidence="14">
    <location>
        <begin position="83"/>
        <end position="102"/>
    </location>
</feature>
<evidence type="ECO:0000256" key="10">
    <source>
        <dbReference type="ARBA" id="ARBA00022967"/>
    </source>
</evidence>
<gene>
    <name evidence="16" type="ORF">GT747_06320</name>
    <name evidence="17" type="ORF">SAMN05444424_2446</name>
</gene>
<dbReference type="SUPFAM" id="SSF81653">
    <property type="entry name" value="Calcium ATPase, transduction domain A"/>
    <property type="match status" value="1"/>
</dbReference>
<dbReference type="AlphaFoldDB" id="A0AAQ1RWS1"/>
<dbReference type="Pfam" id="PF13246">
    <property type="entry name" value="Cation_ATPase"/>
    <property type="match status" value="1"/>
</dbReference>
<dbReference type="GO" id="GO:0046872">
    <property type="term" value="F:metal ion binding"/>
    <property type="evidence" value="ECO:0007669"/>
    <property type="project" value="UniProtKB-KW"/>
</dbReference>
<evidence type="ECO:0000313" key="18">
    <source>
        <dbReference type="Proteomes" id="UP000184089"/>
    </source>
</evidence>
<protein>
    <recommendedName>
        <fullName evidence="3">P-type Ca(2+) transporter</fullName>
        <ecNumber evidence="3">7.2.2.10</ecNumber>
    </recommendedName>
</protein>
<feature type="domain" description="Cation-transporting P-type ATPase N-terminal" evidence="15">
    <location>
        <begin position="2"/>
        <end position="76"/>
    </location>
</feature>
<feature type="transmembrane region" description="Helical" evidence="14">
    <location>
        <begin position="276"/>
        <end position="301"/>
    </location>
</feature>
<reference evidence="18" key="2">
    <citation type="submission" date="2016-11" db="EMBL/GenBank/DDBJ databases">
        <authorList>
            <person name="Jaros S."/>
            <person name="Januszkiewicz K."/>
            <person name="Wedrychowicz H."/>
        </authorList>
    </citation>
    <scope>NUCLEOTIDE SEQUENCE [LARGE SCALE GENOMIC DNA]</scope>
    <source>
        <strain evidence="18">DSM 4029</strain>
    </source>
</reference>
<dbReference type="NCBIfam" id="TIGR01494">
    <property type="entry name" value="ATPase_P-type"/>
    <property type="match status" value="3"/>
</dbReference>
<keyword evidence="5" id="KW-0106">Calcium</keyword>
<keyword evidence="5" id="KW-0813">Transport</keyword>
<dbReference type="GO" id="GO:0005524">
    <property type="term" value="F:ATP binding"/>
    <property type="evidence" value="ECO:0007669"/>
    <property type="project" value="UniProtKB-KW"/>
</dbReference>
<dbReference type="InterPro" id="IPR023214">
    <property type="entry name" value="HAD_sf"/>
</dbReference>
<dbReference type="Pfam" id="PF00122">
    <property type="entry name" value="E1-E2_ATPase"/>
    <property type="match status" value="1"/>
</dbReference>
<dbReference type="EMBL" id="FQVY01000004">
    <property type="protein sequence ID" value="SHG45657.1"/>
    <property type="molecule type" value="Genomic_DNA"/>
</dbReference>
<evidence type="ECO:0000256" key="1">
    <source>
        <dbReference type="ARBA" id="ARBA00004651"/>
    </source>
</evidence>
<organism evidence="17 18">
    <name type="scientific">Bittarella massiliensis</name>
    <name type="common">ex Durand et al. 2017</name>
    <dbReference type="NCBI Taxonomy" id="1720313"/>
    <lineage>
        <taxon>Bacteria</taxon>
        <taxon>Bacillati</taxon>
        <taxon>Bacillota</taxon>
        <taxon>Clostridia</taxon>
        <taxon>Eubacteriales</taxon>
        <taxon>Oscillospiraceae</taxon>
        <taxon>Bittarella (ex Durand et al. 2017)</taxon>
    </lineage>
</organism>
<dbReference type="SUPFAM" id="SSF81660">
    <property type="entry name" value="Metal cation-transporting ATPase, ATP-binding domain N"/>
    <property type="match status" value="1"/>
</dbReference>
<reference evidence="16 19" key="3">
    <citation type="journal article" date="2019" name="Nat. Med.">
        <title>A library of human gut bacterial isolates paired with longitudinal multiomics data enables mechanistic microbiome research.</title>
        <authorList>
            <person name="Poyet M."/>
            <person name="Groussin M."/>
            <person name="Gibbons S.M."/>
            <person name="Avila-Pacheco J."/>
            <person name="Jiang X."/>
            <person name="Kearney S.M."/>
            <person name="Perrotta A.R."/>
            <person name="Berdy B."/>
            <person name="Zhao S."/>
            <person name="Lieberman T.D."/>
            <person name="Swanson P.K."/>
            <person name="Smith M."/>
            <person name="Roesemann S."/>
            <person name="Alexander J.E."/>
            <person name="Rich S.A."/>
            <person name="Livny J."/>
            <person name="Vlamakis H."/>
            <person name="Clish C."/>
            <person name="Bullock K."/>
            <person name="Deik A."/>
            <person name="Scott J."/>
            <person name="Pierce K.A."/>
            <person name="Xavier R.J."/>
            <person name="Alm E.J."/>
        </authorList>
    </citation>
    <scope>NUCLEOTIDE SEQUENCE [LARGE SCALE GENOMIC DNA]</scope>
    <source>
        <strain evidence="16 19">BIOML-A2</strain>
    </source>
</reference>